<dbReference type="AlphaFoldDB" id="B3R413"/>
<keyword evidence="5" id="KW-0804">Transcription</keyword>
<sequence length="237" mass="26352">MRHAEPHRGAQPAQGGADCRATLRSPILRRMQAPAYAPSANCAAPADALGALPDHDLMLLVAGGIIEQPVTELFRRHNAGLYNYLAWLCQGNTGEAEDLAQKTWVKLMTRCGDYQPSAAFRTFLFQIARNAWLDQVRGAEARQRDALDEHLPELPADDLSPEAELQLRQHAQHVHRALLQLPVAQREVVVLRFFSNMSVEEIAAMLGEKFETVKSRLRYAFARLRADLAGGVPESRP</sequence>
<dbReference type="PANTHER" id="PTHR43133">
    <property type="entry name" value="RNA POLYMERASE ECF-TYPE SIGMA FACTO"/>
    <property type="match status" value="1"/>
</dbReference>
<dbReference type="InterPro" id="IPR013324">
    <property type="entry name" value="RNA_pol_sigma_r3/r4-like"/>
</dbReference>
<dbReference type="CDD" id="cd06171">
    <property type="entry name" value="Sigma70_r4"/>
    <property type="match status" value="1"/>
</dbReference>
<dbReference type="eggNOG" id="COG1595">
    <property type="taxonomic scope" value="Bacteria"/>
</dbReference>
<proteinExistence type="inferred from homology"/>
<dbReference type="HOGENOM" id="CLU_047691_9_3_4"/>
<evidence type="ECO:0000256" key="3">
    <source>
        <dbReference type="ARBA" id="ARBA00023082"/>
    </source>
</evidence>
<dbReference type="InterPro" id="IPR013325">
    <property type="entry name" value="RNA_pol_sigma_r2"/>
</dbReference>
<dbReference type="SUPFAM" id="SSF88946">
    <property type="entry name" value="Sigma2 domain of RNA polymerase sigma factors"/>
    <property type="match status" value="1"/>
</dbReference>
<dbReference type="EMBL" id="CU633749">
    <property type="protein sequence ID" value="CAQ69045.1"/>
    <property type="molecule type" value="Genomic_DNA"/>
</dbReference>
<evidence type="ECO:0000313" key="9">
    <source>
        <dbReference type="Proteomes" id="UP000001692"/>
    </source>
</evidence>
<organism evidence="8 9">
    <name type="scientific">Cupriavidus taiwanensis (strain DSM 17343 / BCRC 17206 / CCUG 44338 / CIP 107171 / LMG 19424 / R1)</name>
    <name type="common">Ralstonia taiwanensis (strain LMG 19424)</name>
    <dbReference type="NCBI Taxonomy" id="977880"/>
    <lineage>
        <taxon>Bacteria</taxon>
        <taxon>Pseudomonadati</taxon>
        <taxon>Pseudomonadota</taxon>
        <taxon>Betaproteobacteria</taxon>
        <taxon>Burkholderiales</taxon>
        <taxon>Burkholderiaceae</taxon>
        <taxon>Cupriavidus</taxon>
    </lineage>
</organism>
<reference evidence="8 9" key="1">
    <citation type="journal article" date="2008" name="Genome Res.">
        <title>Genome sequence of the beta-rhizobium Cupriavidus taiwanensis and comparative genomics of rhizobia.</title>
        <authorList>
            <person name="Amadou C."/>
            <person name="Pascal G."/>
            <person name="Mangenot S."/>
            <person name="Glew M."/>
            <person name="Bontemps C."/>
            <person name="Capela D."/>
            <person name="Carrere S."/>
            <person name="Cruveiller S."/>
            <person name="Dossat C."/>
            <person name="Lajus A."/>
            <person name="Marchetti M."/>
            <person name="Poinsot V."/>
            <person name="Rouy Z."/>
            <person name="Servin B."/>
            <person name="Saad M."/>
            <person name="Schenowitz C."/>
            <person name="Barbe V."/>
            <person name="Batut J."/>
            <person name="Medigue C."/>
            <person name="Masson-Boivin C."/>
        </authorList>
    </citation>
    <scope>NUCLEOTIDE SEQUENCE [LARGE SCALE GENOMIC DNA]</scope>
    <source>
        <strain evidence="9">DSM 17343 / BCRC 17206 / CCUG 44338 / CIP 107171 / LMG 19424 / R1</strain>
    </source>
</reference>
<name>B3R413_CUPTR</name>
<keyword evidence="3" id="KW-0731">Sigma factor</keyword>
<dbReference type="Gene3D" id="1.10.10.10">
    <property type="entry name" value="Winged helix-like DNA-binding domain superfamily/Winged helix DNA-binding domain"/>
    <property type="match status" value="1"/>
</dbReference>
<dbReference type="GO" id="GO:0016987">
    <property type="term" value="F:sigma factor activity"/>
    <property type="evidence" value="ECO:0007669"/>
    <property type="project" value="UniProtKB-KW"/>
</dbReference>
<keyword evidence="2" id="KW-0805">Transcription regulation</keyword>
<protein>
    <submittedName>
        <fullName evidence="8">RNA polymerase sigma-70 factor</fullName>
    </submittedName>
</protein>
<dbReference type="KEGG" id="cti:RALTA_A1080"/>
<feature type="domain" description="RNA polymerase sigma-70 region 2" evidence="6">
    <location>
        <begin position="73"/>
        <end position="139"/>
    </location>
</feature>
<evidence type="ECO:0000259" key="6">
    <source>
        <dbReference type="Pfam" id="PF04542"/>
    </source>
</evidence>
<keyword evidence="4" id="KW-0238">DNA-binding</keyword>
<evidence type="ECO:0000256" key="2">
    <source>
        <dbReference type="ARBA" id="ARBA00023015"/>
    </source>
</evidence>
<dbReference type="Gene3D" id="1.10.1740.10">
    <property type="match status" value="1"/>
</dbReference>
<dbReference type="InterPro" id="IPR007630">
    <property type="entry name" value="RNA_pol_sigma70_r4"/>
</dbReference>
<dbReference type="SUPFAM" id="SSF88659">
    <property type="entry name" value="Sigma3 and sigma4 domains of RNA polymerase sigma factors"/>
    <property type="match status" value="1"/>
</dbReference>
<dbReference type="PANTHER" id="PTHR43133:SF8">
    <property type="entry name" value="RNA POLYMERASE SIGMA FACTOR HI_1459-RELATED"/>
    <property type="match status" value="1"/>
</dbReference>
<keyword evidence="9" id="KW-1185">Reference proteome</keyword>
<dbReference type="GO" id="GO:0003677">
    <property type="term" value="F:DNA binding"/>
    <property type="evidence" value="ECO:0007669"/>
    <property type="project" value="UniProtKB-KW"/>
</dbReference>
<dbReference type="GO" id="GO:0006352">
    <property type="term" value="P:DNA-templated transcription initiation"/>
    <property type="evidence" value="ECO:0007669"/>
    <property type="project" value="InterPro"/>
</dbReference>
<dbReference type="Pfam" id="PF04545">
    <property type="entry name" value="Sigma70_r4"/>
    <property type="match status" value="1"/>
</dbReference>
<dbReference type="InterPro" id="IPR014284">
    <property type="entry name" value="RNA_pol_sigma-70_dom"/>
</dbReference>
<dbReference type="InterPro" id="IPR036388">
    <property type="entry name" value="WH-like_DNA-bd_sf"/>
</dbReference>
<dbReference type="InterPro" id="IPR007627">
    <property type="entry name" value="RNA_pol_sigma70_r2"/>
</dbReference>
<gene>
    <name evidence="8" type="ordered locus">RALTA_A1080</name>
</gene>
<dbReference type="InterPro" id="IPR039425">
    <property type="entry name" value="RNA_pol_sigma-70-like"/>
</dbReference>
<evidence type="ECO:0000256" key="4">
    <source>
        <dbReference type="ARBA" id="ARBA00023125"/>
    </source>
</evidence>
<evidence type="ECO:0000259" key="7">
    <source>
        <dbReference type="Pfam" id="PF04545"/>
    </source>
</evidence>
<comment type="similarity">
    <text evidence="1">Belongs to the sigma-70 factor family. ECF subfamily.</text>
</comment>
<dbReference type="Proteomes" id="UP000001692">
    <property type="component" value="Chromosome 1"/>
</dbReference>
<dbReference type="NCBIfam" id="TIGR02937">
    <property type="entry name" value="sigma70-ECF"/>
    <property type="match status" value="1"/>
</dbReference>
<accession>B3R413</accession>
<evidence type="ECO:0000256" key="1">
    <source>
        <dbReference type="ARBA" id="ARBA00010641"/>
    </source>
</evidence>
<feature type="domain" description="RNA polymerase sigma-70 region 4" evidence="7">
    <location>
        <begin position="177"/>
        <end position="226"/>
    </location>
</feature>
<dbReference type="Pfam" id="PF04542">
    <property type="entry name" value="Sigma70_r2"/>
    <property type="match status" value="1"/>
</dbReference>
<evidence type="ECO:0000256" key="5">
    <source>
        <dbReference type="ARBA" id="ARBA00023163"/>
    </source>
</evidence>
<evidence type="ECO:0000313" key="8">
    <source>
        <dbReference type="EMBL" id="CAQ69045.1"/>
    </source>
</evidence>